<organism evidence="1">
    <name type="scientific">Hyperionvirus sp</name>
    <dbReference type="NCBI Taxonomy" id="2487770"/>
    <lineage>
        <taxon>Viruses</taxon>
        <taxon>Varidnaviria</taxon>
        <taxon>Bamfordvirae</taxon>
        <taxon>Nucleocytoviricota</taxon>
        <taxon>Megaviricetes</taxon>
        <taxon>Imitervirales</taxon>
        <taxon>Mimiviridae</taxon>
        <taxon>Klosneuvirinae</taxon>
    </lineage>
</organism>
<protein>
    <submittedName>
        <fullName evidence="1">Uncharacterized protein</fullName>
    </submittedName>
</protein>
<proteinExistence type="predicted"/>
<sequence length="76" mass="8522">MASEATGLLLRELEAQIAYQKRRADGAEFHYFQVKEQLRLETLRANAAESEILRLKKDIADEKAKSPMSKGGALTD</sequence>
<accession>A0A3G5AAV8</accession>
<dbReference type="EMBL" id="MK072388">
    <property type="protein sequence ID" value="AYV83371.1"/>
    <property type="molecule type" value="Genomic_DNA"/>
</dbReference>
<gene>
    <name evidence="1" type="ORF">Hyperionvirus6_52</name>
</gene>
<evidence type="ECO:0000313" key="1">
    <source>
        <dbReference type="EMBL" id="AYV83371.1"/>
    </source>
</evidence>
<name>A0A3G5AAV8_9VIRU</name>
<reference evidence="1" key="1">
    <citation type="submission" date="2018-10" db="EMBL/GenBank/DDBJ databases">
        <title>Hidden diversity of soil giant viruses.</title>
        <authorList>
            <person name="Schulz F."/>
            <person name="Alteio L."/>
            <person name="Goudeau D."/>
            <person name="Ryan E.M."/>
            <person name="Malmstrom R.R."/>
            <person name="Blanchard J."/>
            <person name="Woyke T."/>
        </authorList>
    </citation>
    <scope>NUCLEOTIDE SEQUENCE</scope>
    <source>
        <strain evidence="1">HYV1</strain>
    </source>
</reference>